<sequence length="106" mass="12526">MSIGDRLHDLNLQQRGTYQEMSRRQGSTISRIRRHWNQRSRVQARFHSTKQRWQHFKIKDSSPTGSQQLILCLLHSRLQNCPEMRGIGWNEMPPDELAGNIFLDRG</sequence>
<dbReference type="Proteomes" id="UP000499080">
    <property type="component" value="Unassembled WGS sequence"/>
</dbReference>
<evidence type="ECO:0000313" key="1">
    <source>
        <dbReference type="EMBL" id="GBO01610.1"/>
    </source>
</evidence>
<protein>
    <submittedName>
        <fullName evidence="1">Uncharacterized protein</fullName>
    </submittedName>
</protein>
<reference evidence="1 2" key="1">
    <citation type="journal article" date="2019" name="Sci. Rep.">
        <title>Orb-weaving spider Araneus ventricosus genome elucidates the spidroin gene catalogue.</title>
        <authorList>
            <person name="Kono N."/>
            <person name="Nakamura H."/>
            <person name="Ohtoshi R."/>
            <person name="Moran D.A.P."/>
            <person name="Shinohara A."/>
            <person name="Yoshida Y."/>
            <person name="Fujiwara M."/>
            <person name="Mori M."/>
            <person name="Tomita M."/>
            <person name="Arakawa K."/>
        </authorList>
    </citation>
    <scope>NUCLEOTIDE SEQUENCE [LARGE SCALE GENOMIC DNA]</scope>
</reference>
<evidence type="ECO:0000313" key="2">
    <source>
        <dbReference type="Proteomes" id="UP000499080"/>
    </source>
</evidence>
<accession>A0A4Y2TQD1</accession>
<comment type="caution">
    <text evidence="1">The sequence shown here is derived from an EMBL/GenBank/DDBJ whole genome shotgun (WGS) entry which is preliminary data.</text>
</comment>
<organism evidence="1 2">
    <name type="scientific">Araneus ventricosus</name>
    <name type="common">Orbweaver spider</name>
    <name type="synonym">Epeira ventricosa</name>
    <dbReference type="NCBI Taxonomy" id="182803"/>
    <lineage>
        <taxon>Eukaryota</taxon>
        <taxon>Metazoa</taxon>
        <taxon>Ecdysozoa</taxon>
        <taxon>Arthropoda</taxon>
        <taxon>Chelicerata</taxon>
        <taxon>Arachnida</taxon>
        <taxon>Araneae</taxon>
        <taxon>Araneomorphae</taxon>
        <taxon>Entelegynae</taxon>
        <taxon>Araneoidea</taxon>
        <taxon>Araneidae</taxon>
        <taxon>Araneus</taxon>
    </lineage>
</organism>
<dbReference type="AlphaFoldDB" id="A0A4Y2TQD1"/>
<proteinExistence type="predicted"/>
<name>A0A4Y2TQD1_ARAVE</name>
<dbReference type="EMBL" id="BGPR01029672">
    <property type="protein sequence ID" value="GBO01610.1"/>
    <property type="molecule type" value="Genomic_DNA"/>
</dbReference>
<gene>
    <name evidence="1" type="ORF">AVEN_125749_1</name>
</gene>
<keyword evidence="2" id="KW-1185">Reference proteome</keyword>